<dbReference type="AlphaFoldDB" id="A0A4Q1AQ32"/>
<comment type="similarity">
    <text evidence="1 10 11">Belongs to the HAM1 NTPase family.</text>
</comment>
<evidence type="ECO:0000256" key="6">
    <source>
        <dbReference type="ARBA" id="ARBA00022842"/>
    </source>
</evidence>
<evidence type="ECO:0000313" key="12">
    <source>
        <dbReference type="EMBL" id="RXK11464.1"/>
    </source>
</evidence>
<reference evidence="12 13" key="1">
    <citation type="submission" date="2017-09" db="EMBL/GenBank/DDBJ databases">
        <title>Genomics of the genus Arcobacter.</title>
        <authorList>
            <person name="Perez-Cataluna A."/>
            <person name="Figueras M.J."/>
            <person name="Salas-Masso N."/>
        </authorList>
    </citation>
    <scope>NUCLEOTIDE SEQUENCE [LARGE SCALE GENOMIC DNA]</scope>
    <source>
        <strain evidence="12 13">F156-34</strain>
    </source>
</reference>
<feature type="binding site" evidence="10">
    <location>
        <position position="175"/>
    </location>
    <ligand>
        <name>substrate</name>
    </ligand>
</feature>
<evidence type="ECO:0000256" key="10">
    <source>
        <dbReference type="HAMAP-Rule" id="MF_01405"/>
    </source>
</evidence>
<evidence type="ECO:0000256" key="7">
    <source>
        <dbReference type="ARBA" id="ARBA00023080"/>
    </source>
</evidence>
<dbReference type="GO" id="GO:0046872">
    <property type="term" value="F:metal ion binding"/>
    <property type="evidence" value="ECO:0007669"/>
    <property type="project" value="UniProtKB-KW"/>
</dbReference>
<evidence type="ECO:0000256" key="11">
    <source>
        <dbReference type="RuleBase" id="RU003781"/>
    </source>
</evidence>
<comment type="caution">
    <text evidence="12">The sequence shown here is derived from an EMBL/GenBank/DDBJ whole genome shotgun (WGS) entry which is preliminary data.</text>
</comment>
<comment type="catalytic activity">
    <reaction evidence="10">
        <text>ITP + H2O = IMP + diphosphate + H(+)</text>
        <dbReference type="Rhea" id="RHEA:29399"/>
        <dbReference type="ChEBI" id="CHEBI:15377"/>
        <dbReference type="ChEBI" id="CHEBI:15378"/>
        <dbReference type="ChEBI" id="CHEBI:33019"/>
        <dbReference type="ChEBI" id="CHEBI:58053"/>
        <dbReference type="ChEBI" id="CHEBI:61402"/>
        <dbReference type="EC" id="3.6.1.66"/>
    </reaction>
</comment>
<keyword evidence="6 10" id="KW-0460">Magnesium</keyword>
<evidence type="ECO:0000256" key="5">
    <source>
        <dbReference type="ARBA" id="ARBA00022801"/>
    </source>
</evidence>
<dbReference type="Pfam" id="PF01725">
    <property type="entry name" value="Ham1p_like"/>
    <property type="match status" value="1"/>
</dbReference>
<dbReference type="GO" id="GO:0009146">
    <property type="term" value="P:purine nucleoside triphosphate catabolic process"/>
    <property type="evidence" value="ECO:0007669"/>
    <property type="project" value="UniProtKB-UniRule"/>
</dbReference>
<dbReference type="FunFam" id="3.90.950.10:FF:000001">
    <property type="entry name" value="dITP/XTP pyrophosphatase"/>
    <property type="match status" value="1"/>
</dbReference>
<proteinExistence type="inferred from homology"/>
<evidence type="ECO:0000256" key="9">
    <source>
        <dbReference type="ARBA" id="ARBA00052017"/>
    </source>
</evidence>
<dbReference type="HAMAP" id="MF_01405">
    <property type="entry name" value="Non_canon_purine_NTPase"/>
    <property type="match status" value="1"/>
</dbReference>
<comment type="catalytic activity">
    <reaction evidence="8 10">
        <text>dITP + H2O = dIMP + diphosphate + H(+)</text>
        <dbReference type="Rhea" id="RHEA:28342"/>
        <dbReference type="ChEBI" id="CHEBI:15377"/>
        <dbReference type="ChEBI" id="CHEBI:15378"/>
        <dbReference type="ChEBI" id="CHEBI:33019"/>
        <dbReference type="ChEBI" id="CHEBI:61194"/>
        <dbReference type="ChEBI" id="CHEBI:61382"/>
        <dbReference type="EC" id="3.6.1.66"/>
    </reaction>
</comment>
<evidence type="ECO:0000256" key="2">
    <source>
        <dbReference type="ARBA" id="ARBA00011738"/>
    </source>
</evidence>
<dbReference type="GO" id="GO:0035870">
    <property type="term" value="F:dITP diphosphatase activity"/>
    <property type="evidence" value="ECO:0007669"/>
    <property type="project" value="UniProtKB-UniRule"/>
</dbReference>
<dbReference type="Proteomes" id="UP000289718">
    <property type="component" value="Unassembled WGS sequence"/>
</dbReference>
<organism evidence="12 13">
    <name type="scientific">Halarcobacter mediterraneus</name>
    <dbReference type="NCBI Taxonomy" id="2023153"/>
    <lineage>
        <taxon>Bacteria</taxon>
        <taxon>Pseudomonadati</taxon>
        <taxon>Campylobacterota</taxon>
        <taxon>Epsilonproteobacteria</taxon>
        <taxon>Campylobacterales</taxon>
        <taxon>Arcobacteraceae</taxon>
        <taxon>Halarcobacter</taxon>
    </lineage>
</organism>
<dbReference type="InterPro" id="IPR029001">
    <property type="entry name" value="ITPase-like_fam"/>
</dbReference>
<dbReference type="GO" id="GO:0036222">
    <property type="term" value="F:XTP diphosphatase activity"/>
    <property type="evidence" value="ECO:0007669"/>
    <property type="project" value="UniProtKB-UniRule"/>
</dbReference>
<dbReference type="EC" id="3.6.1.66" evidence="10"/>
<feature type="binding site" evidence="10">
    <location>
        <begin position="7"/>
        <end position="12"/>
    </location>
    <ligand>
        <name>substrate</name>
    </ligand>
</feature>
<evidence type="ECO:0000256" key="4">
    <source>
        <dbReference type="ARBA" id="ARBA00022741"/>
    </source>
</evidence>
<dbReference type="GO" id="GO:0000166">
    <property type="term" value="F:nucleotide binding"/>
    <property type="evidence" value="ECO:0007669"/>
    <property type="project" value="UniProtKB-KW"/>
</dbReference>
<dbReference type="GO" id="GO:0036220">
    <property type="term" value="F:ITP diphosphatase activity"/>
    <property type="evidence" value="ECO:0007669"/>
    <property type="project" value="UniProtKB-UniRule"/>
</dbReference>
<gene>
    <name evidence="12" type="primary">rdgB</name>
    <name evidence="12" type="ORF">CP965_13905</name>
</gene>
<evidence type="ECO:0000256" key="1">
    <source>
        <dbReference type="ARBA" id="ARBA00008023"/>
    </source>
</evidence>
<name>A0A4Q1AQ32_9BACT</name>
<feature type="binding site" evidence="10">
    <location>
        <position position="38"/>
    </location>
    <ligand>
        <name>Mg(2+)</name>
        <dbReference type="ChEBI" id="CHEBI:18420"/>
    </ligand>
</feature>
<dbReference type="PANTHER" id="PTHR11067:SF9">
    <property type="entry name" value="INOSINE TRIPHOSPHATE PYROPHOSPHATASE"/>
    <property type="match status" value="1"/>
</dbReference>
<feature type="binding site" evidence="10">
    <location>
        <begin position="152"/>
        <end position="155"/>
    </location>
    <ligand>
        <name>substrate</name>
    </ligand>
</feature>
<accession>A0A4Q1AQ32</accession>
<dbReference type="EMBL" id="NXIE01000009">
    <property type="protein sequence ID" value="RXK11464.1"/>
    <property type="molecule type" value="Genomic_DNA"/>
</dbReference>
<dbReference type="OrthoDB" id="9807456at2"/>
<comment type="subunit">
    <text evidence="2 10">Homodimer.</text>
</comment>
<dbReference type="NCBIfam" id="TIGR00042">
    <property type="entry name" value="RdgB/HAM1 family non-canonical purine NTP pyrophosphatase"/>
    <property type="match status" value="1"/>
</dbReference>
<keyword evidence="7 10" id="KW-0546">Nucleotide metabolism</keyword>
<comment type="cofactor">
    <cofactor evidence="10">
        <name>Mg(2+)</name>
        <dbReference type="ChEBI" id="CHEBI:18420"/>
    </cofactor>
    <text evidence="10">Binds 1 Mg(2+) ion per subunit.</text>
</comment>
<comment type="catalytic activity">
    <reaction evidence="9 10">
        <text>XTP + H2O = XMP + diphosphate + H(+)</text>
        <dbReference type="Rhea" id="RHEA:28610"/>
        <dbReference type="ChEBI" id="CHEBI:15377"/>
        <dbReference type="ChEBI" id="CHEBI:15378"/>
        <dbReference type="ChEBI" id="CHEBI:33019"/>
        <dbReference type="ChEBI" id="CHEBI:57464"/>
        <dbReference type="ChEBI" id="CHEBI:61314"/>
        <dbReference type="EC" id="3.6.1.66"/>
    </reaction>
</comment>
<keyword evidence="4 10" id="KW-0547">Nucleotide-binding</keyword>
<keyword evidence="13" id="KW-1185">Reference proteome</keyword>
<dbReference type="CDD" id="cd00515">
    <property type="entry name" value="HAM1"/>
    <property type="match status" value="1"/>
</dbReference>
<dbReference type="PANTHER" id="PTHR11067">
    <property type="entry name" value="INOSINE TRIPHOSPHATE PYROPHOSPHATASE/HAM1 PROTEIN"/>
    <property type="match status" value="1"/>
</dbReference>
<feature type="binding site" evidence="10">
    <location>
        <position position="71"/>
    </location>
    <ligand>
        <name>substrate</name>
    </ligand>
</feature>
<dbReference type="GO" id="GO:0017111">
    <property type="term" value="F:ribonucleoside triphosphate phosphatase activity"/>
    <property type="evidence" value="ECO:0007669"/>
    <property type="project" value="InterPro"/>
</dbReference>
<keyword evidence="3 10" id="KW-0479">Metal-binding</keyword>
<evidence type="ECO:0000256" key="8">
    <source>
        <dbReference type="ARBA" id="ARBA00051875"/>
    </source>
</evidence>
<protein>
    <recommendedName>
        <fullName evidence="10">dITP/XTP pyrophosphatase</fullName>
        <ecNumber evidence="10">3.6.1.66</ecNumber>
    </recommendedName>
    <alternativeName>
        <fullName evidence="10">Non-canonical purine NTP pyrophosphatase</fullName>
    </alternativeName>
    <alternativeName>
        <fullName evidence="10">Non-standard purine NTP pyrophosphatase</fullName>
    </alternativeName>
    <alternativeName>
        <fullName evidence="10">Nucleoside-triphosphate diphosphatase</fullName>
    </alternativeName>
    <alternativeName>
        <fullName evidence="10">Nucleoside-triphosphate pyrophosphatase</fullName>
        <shortName evidence="10">NTPase</shortName>
    </alternativeName>
</protein>
<dbReference type="SUPFAM" id="SSF52972">
    <property type="entry name" value="ITPase-like"/>
    <property type="match status" value="1"/>
</dbReference>
<evidence type="ECO:0000313" key="13">
    <source>
        <dbReference type="Proteomes" id="UP000289718"/>
    </source>
</evidence>
<sequence length="196" mass="22041">MKIILATGNKGKIDEFKKLLPNEEVFTFKEIIGDYEVEEDKDSFKGNAVKKAQEIYEKIGSKDAIVISDDSGITVPALNNEPGIYSARYAGTNATDKENNSKLISKLKEKNLKETEAYYTACIAIVYKGYTYTVHGWMYGKVIDKEIGENGFGYDPMFIPNGFDKTLGNLPYEVKKEFSHRSKALKLAKKVLDIIL</sequence>
<feature type="active site" description="Proton acceptor" evidence="10">
    <location>
        <position position="70"/>
    </location>
</feature>
<dbReference type="InterPro" id="IPR002637">
    <property type="entry name" value="RdgB/HAM1"/>
</dbReference>
<dbReference type="RefSeq" id="WP_129062712.1">
    <property type="nucleotide sequence ID" value="NZ_NXIE01000009.1"/>
</dbReference>
<keyword evidence="5 10" id="KW-0378">Hydrolase</keyword>
<dbReference type="Gene3D" id="3.90.950.10">
    <property type="match status" value="1"/>
</dbReference>
<dbReference type="GO" id="GO:0005829">
    <property type="term" value="C:cytosol"/>
    <property type="evidence" value="ECO:0007669"/>
    <property type="project" value="TreeGrafter"/>
</dbReference>
<evidence type="ECO:0000256" key="3">
    <source>
        <dbReference type="ARBA" id="ARBA00022723"/>
    </source>
</evidence>
<dbReference type="GO" id="GO:0009117">
    <property type="term" value="P:nucleotide metabolic process"/>
    <property type="evidence" value="ECO:0007669"/>
    <property type="project" value="UniProtKB-KW"/>
</dbReference>
<comment type="function">
    <text evidence="10">Pyrophosphatase that catalyzes the hydrolysis of nucleoside triphosphates to their monophosphate derivatives, with a high preference for the non-canonical purine nucleotides XTP (xanthosine triphosphate), dITP (deoxyinosine triphosphate) and ITP. Seems to function as a house-cleaning enzyme that removes non-canonical purine nucleotides from the nucleotide pool, thus preventing their incorporation into DNA/RNA and avoiding chromosomal lesions.</text>
</comment>
<feature type="binding site" evidence="10">
    <location>
        <position position="70"/>
    </location>
    <ligand>
        <name>Mg(2+)</name>
        <dbReference type="ChEBI" id="CHEBI:18420"/>
    </ligand>
</feature>
<dbReference type="InterPro" id="IPR020922">
    <property type="entry name" value="dITP/XTP_pyrophosphatase"/>
</dbReference>
<feature type="binding site" evidence="10">
    <location>
        <begin position="180"/>
        <end position="181"/>
    </location>
    <ligand>
        <name>substrate</name>
    </ligand>
</feature>